<organism evidence="1 2">
    <name type="scientific">Dovyalis caffra</name>
    <dbReference type="NCBI Taxonomy" id="77055"/>
    <lineage>
        <taxon>Eukaryota</taxon>
        <taxon>Viridiplantae</taxon>
        <taxon>Streptophyta</taxon>
        <taxon>Embryophyta</taxon>
        <taxon>Tracheophyta</taxon>
        <taxon>Spermatophyta</taxon>
        <taxon>Magnoliopsida</taxon>
        <taxon>eudicotyledons</taxon>
        <taxon>Gunneridae</taxon>
        <taxon>Pentapetalae</taxon>
        <taxon>rosids</taxon>
        <taxon>fabids</taxon>
        <taxon>Malpighiales</taxon>
        <taxon>Salicaceae</taxon>
        <taxon>Flacourtieae</taxon>
        <taxon>Dovyalis</taxon>
    </lineage>
</organism>
<sequence>MNVGKKDGFFFHPNLYEHTFCRVSEVEKAFARCALEGFEEERWLLDLDFQGLVKVVIGMKEGDE</sequence>
<protein>
    <submittedName>
        <fullName evidence="1">Uncharacterized protein</fullName>
    </submittedName>
</protein>
<comment type="caution">
    <text evidence="1">The sequence shown here is derived from an EMBL/GenBank/DDBJ whole genome shotgun (WGS) entry which is preliminary data.</text>
</comment>
<proteinExistence type="predicted"/>
<evidence type="ECO:0000313" key="1">
    <source>
        <dbReference type="EMBL" id="CAK7332443.1"/>
    </source>
</evidence>
<evidence type="ECO:0000313" key="2">
    <source>
        <dbReference type="Proteomes" id="UP001314170"/>
    </source>
</evidence>
<dbReference type="AlphaFoldDB" id="A0AAV1RCD4"/>
<gene>
    <name evidence="1" type="ORF">DCAF_LOCUS8982</name>
</gene>
<dbReference type="EMBL" id="CAWUPB010000913">
    <property type="protein sequence ID" value="CAK7332443.1"/>
    <property type="molecule type" value="Genomic_DNA"/>
</dbReference>
<reference evidence="1 2" key="1">
    <citation type="submission" date="2024-01" db="EMBL/GenBank/DDBJ databases">
        <authorList>
            <person name="Waweru B."/>
        </authorList>
    </citation>
    <scope>NUCLEOTIDE SEQUENCE [LARGE SCALE GENOMIC DNA]</scope>
</reference>
<keyword evidence="2" id="KW-1185">Reference proteome</keyword>
<name>A0AAV1RCD4_9ROSI</name>
<dbReference type="Proteomes" id="UP001314170">
    <property type="component" value="Unassembled WGS sequence"/>
</dbReference>
<accession>A0AAV1RCD4</accession>